<feature type="compositionally biased region" description="Acidic residues" evidence="1">
    <location>
        <begin position="311"/>
        <end position="320"/>
    </location>
</feature>
<dbReference type="Pfam" id="PF12520">
    <property type="entry name" value="DUF3723"/>
    <property type="match status" value="1"/>
</dbReference>
<reference evidence="2" key="2">
    <citation type="journal article" date="2023" name="IMA Fungus">
        <title>Comparative genomic study of the Penicillium genus elucidates a diverse pangenome and 15 lateral gene transfer events.</title>
        <authorList>
            <person name="Petersen C."/>
            <person name="Sorensen T."/>
            <person name="Nielsen M.R."/>
            <person name="Sondergaard T.E."/>
            <person name="Sorensen J.L."/>
            <person name="Fitzpatrick D.A."/>
            <person name="Frisvad J.C."/>
            <person name="Nielsen K.L."/>
        </authorList>
    </citation>
    <scope>NUCLEOTIDE SEQUENCE</scope>
    <source>
        <strain evidence="2">IBT 35673</strain>
    </source>
</reference>
<evidence type="ECO:0000313" key="3">
    <source>
        <dbReference type="Proteomes" id="UP001147695"/>
    </source>
</evidence>
<organism evidence="2 3">
    <name type="scientific">Penicillium brevicompactum</name>
    <dbReference type="NCBI Taxonomy" id="5074"/>
    <lineage>
        <taxon>Eukaryota</taxon>
        <taxon>Fungi</taxon>
        <taxon>Dikarya</taxon>
        <taxon>Ascomycota</taxon>
        <taxon>Pezizomycotina</taxon>
        <taxon>Eurotiomycetes</taxon>
        <taxon>Eurotiomycetidae</taxon>
        <taxon>Eurotiales</taxon>
        <taxon>Aspergillaceae</taxon>
        <taxon>Penicillium</taxon>
    </lineage>
</organism>
<gene>
    <name evidence="2" type="ORF">N7452_004186</name>
</gene>
<dbReference type="AlphaFoldDB" id="A0A9W9R0U3"/>
<dbReference type="Proteomes" id="UP001147695">
    <property type="component" value="Unassembled WGS sequence"/>
</dbReference>
<feature type="region of interest" description="Disordered" evidence="1">
    <location>
        <begin position="305"/>
        <end position="329"/>
    </location>
</feature>
<name>A0A9W9R0U3_PENBR</name>
<evidence type="ECO:0000313" key="2">
    <source>
        <dbReference type="EMBL" id="KAJ5346182.1"/>
    </source>
</evidence>
<dbReference type="InterPro" id="IPR022198">
    <property type="entry name" value="DUF3723"/>
</dbReference>
<sequence>MPSTSSSNRVPISRKIRKKRAKQREIEVEECKLSIYRRSCFQGAAIVRLSDLKSDANFKRDTNNHPNIARLEQLFNYHGFLRLDEKYHIPVMIDTSEWGKRVKWQDPKSLAPEVPLPELEVAHDCQLFVLDHEDVVAAALKRFEELKIEDRWCVVDVYVTEAEEAFDGLWDDMNIGVLHKLMAMKCDEPIICYLRKIKDTFYNLAGNDNNILAAVDGGTIKKIKSLAPKVSKRDLEFLETGMENKDLFPAIVDPQDRDQILRYLRNIDFPIPTLETFFQDILYLDVCQNVMRQLCINQPKRKIKRRRYSEEEGNQEEEAEGTAPTIDESLRSQYNSIPEGGLISRAHIEVLLKRDLCDLWRFSFQYAFEMTTVKEHRRRVPRKHVDIERAISLGLHERHNSFDLPGLRHHFFWLARNHGFEIPANDESQLQPVELPRAMRSDFPPDNEDVGQERRSGKPFTDSIDADRFALSRESLRGVSDYQRVSAAFVRRSVFLAFFAYFDAGIPDSPVLYPRVVAAEPTPDEMDILLADTDAVWGTEARDHGMSSDGEFVWAPYAGSPGVPQIPMEDRTTYAELASWDKQYGIYPF</sequence>
<dbReference type="EMBL" id="JAPZBQ010000002">
    <property type="protein sequence ID" value="KAJ5346182.1"/>
    <property type="molecule type" value="Genomic_DNA"/>
</dbReference>
<proteinExistence type="predicted"/>
<comment type="caution">
    <text evidence="2">The sequence shown here is derived from an EMBL/GenBank/DDBJ whole genome shotgun (WGS) entry which is preliminary data.</text>
</comment>
<evidence type="ECO:0000256" key="1">
    <source>
        <dbReference type="SAM" id="MobiDB-lite"/>
    </source>
</evidence>
<accession>A0A9W9R0U3</accession>
<reference evidence="2" key="1">
    <citation type="submission" date="2022-12" db="EMBL/GenBank/DDBJ databases">
        <authorList>
            <person name="Petersen C."/>
        </authorList>
    </citation>
    <scope>NUCLEOTIDE SEQUENCE</scope>
    <source>
        <strain evidence="2">IBT 35673</strain>
    </source>
</reference>
<protein>
    <submittedName>
        <fullName evidence="2">Uncharacterized protein</fullName>
    </submittedName>
</protein>
<feature type="region of interest" description="Disordered" evidence="1">
    <location>
        <begin position="439"/>
        <end position="462"/>
    </location>
</feature>